<feature type="chain" id="PRO_5015715395" evidence="1">
    <location>
        <begin position="27"/>
        <end position="333"/>
    </location>
</feature>
<dbReference type="PROSITE" id="PS50213">
    <property type="entry name" value="FAS1"/>
    <property type="match status" value="2"/>
</dbReference>
<evidence type="ECO:0000259" key="2">
    <source>
        <dbReference type="PROSITE" id="PS50213"/>
    </source>
</evidence>
<dbReference type="Proteomes" id="UP000238157">
    <property type="component" value="Unassembled WGS sequence"/>
</dbReference>
<dbReference type="InterPro" id="IPR000782">
    <property type="entry name" value="FAS1_domain"/>
</dbReference>
<dbReference type="GO" id="GO:0005615">
    <property type="term" value="C:extracellular space"/>
    <property type="evidence" value="ECO:0007669"/>
    <property type="project" value="TreeGrafter"/>
</dbReference>
<dbReference type="GO" id="GO:0050839">
    <property type="term" value="F:cell adhesion molecule binding"/>
    <property type="evidence" value="ECO:0007669"/>
    <property type="project" value="TreeGrafter"/>
</dbReference>
<name>A0A2T0WN00_9BACT</name>
<dbReference type="InterPro" id="IPR036378">
    <property type="entry name" value="FAS1_dom_sf"/>
</dbReference>
<evidence type="ECO:0000313" key="4">
    <source>
        <dbReference type="Proteomes" id="UP000238157"/>
    </source>
</evidence>
<dbReference type="AlphaFoldDB" id="A0A2T0WN00"/>
<feature type="domain" description="FAS1" evidence="2">
    <location>
        <begin position="188"/>
        <end position="328"/>
    </location>
</feature>
<sequence length="333" mass="35926">MLQKVNTRCYRLIMPFFALLFLACSSMEESQPAYESPDNQLSDIPTTLQSMENGLEADGLNEFERRGPKPTFATFNAALGSTGLASVFARNELTVFAPTDAAFAALGLNPGNVRRQEGLREILLYHVVAGTVLSTDLSEGFVPTLNGAAVEIGLSEGAKVNDADIILVDKRARNGVIHGIDEVLLPPTQNIVEIADSVDDFSILVTAVTIAGYGDLLATTENLTVFAPTNQAFMDLVEELDGINNLEELIDFLGVEGLQKVLAYHVFADGRVYSSDLANTSITMFSGDELTIDVSGPKLIDTENREVGFIATDIQATNGVIHIIDRVILPDLN</sequence>
<dbReference type="GO" id="GO:0031012">
    <property type="term" value="C:extracellular matrix"/>
    <property type="evidence" value="ECO:0007669"/>
    <property type="project" value="TreeGrafter"/>
</dbReference>
<feature type="signal peptide" evidence="1">
    <location>
        <begin position="1"/>
        <end position="26"/>
    </location>
</feature>
<dbReference type="SUPFAM" id="SSF82153">
    <property type="entry name" value="FAS1 domain"/>
    <property type="match status" value="2"/>
</dbReference>
<dbReference type="PROSITE" id="PS51257">
    <property type="entry name" value="PROKAR_LIPOPROTEIN"/>
    <property type="match status" value="1"/>
</dbReference>
<dbReference type="InterPro" id="IPR050904">
    <property type="entry name" value="Adhesion/Biosynth-related"/>
</dbReference>
<evidence type="ECO:0000256" key="1">
    <source>
        <dbReference type="SAM" id="SignalP"/>
    </source>
</evidence>
<accession>A0A2T0WN00</accession>
<dbReference type="GO" id="GO:0030198">
    <property type="term" value="P:extracellular matrix organization"/>
    <property type="evidence" value="ECO:0007669"/>
    <property type="project" value="TreeGrafter"/>
</dbReference>
<dbReference type="Gene3D" id="2.30.180.10">
    <property type="entry name" value="FAS1 domain"/>
    <property type="match status" value="2"/>
</dbReference>
<feature type="domain" description="FAS1" evidence="2">
    <location>
        <begin position="59"/>
        <end position="184"/>
    </location>
</feature>
<dbReference type="FunFam" id="2.30.180.10:FF:000032">
    <property type="entry name" value="Fasciclin domain-containing protein, putative"/>
    <property type="match status" value="2"/>
</dbReference>
<dbReference type="RefSeq" id="WP_106133565.1">
    <property type="nucleotide sequence ID" value="NZ_PVTR01000005.1"/>
</dbReference>
<dbReference type="Pfam" id="PF02469">
    <property type="entry name" value="Fasciclin"/>
    <property type="match status" value="2"/>
</dbReference>
<evidence type="ECO:0000313" key="3">
    <source>
        <dbReference type="EMBL" id="PRY88076.1"/>
    </source>
</evidence>
<keyword evidence="1" id="KW-0732">Signal</keyword>
<protein>
    <submittedName>
        <fullName evidence="3">Putative surface protein with fasciclin (FAS1) repeats</fullName>
    </submittedName>
</protein>
<reference evidence="3 4" key="1">
    <citation type="submission" date="2018-03" db="EMBL/GenBank/DDBJ databases">
        <title>Genomic Encyclopedia of Archaeal and Bacterial Type Strains, Phase II (KMG-II): from individual species to whole genera.</title>
        <authorList>
            <person name="Goeker M."/>
        </authorList>
    </citation>
    <scope>NUCLEOTIDE SEQUENCE [LARGE SCALE GENOMIC DNA]</scope>
    <source>
        <strain evidence="3 4">DSM 27929</strain>
    </source>
</reference>
<gene>
    <name evidence="3" type="ORF">CLW00_105197</name>
</gene>
<dbReference type="EMBL" id="PVTR01000005">
    <property type="protein sequence ID" value="PRY88076.1"/>
    <property type="molecule type" value="Genomic_DNA"/>
</dbReference>
<dbReference type="PANTHER" id="PTHR10900">
    <property type="entry name" value="PERIOSTIN-RELATED"/>
    <property type="match status" value="1"/>
</dbReference>
<dbReference type="SMART" id="SM00554">
    <property type="entry name" value="FAS1"/>
    <property type="match status" value="2"/>
</dbReference>
<proteinExistence type="predicted"/>
<dbReference type="GO" id="GO:0007155">
    <property type="term" value="P:cell adhesion"/>
    <property type="evidence" value="ECO:0007669"/>
    <property type="project" value="TreeGrafter"/>
</dbReference>
<keyword evidence="4" id="KW-1185">Reference proteome</keyword>
<organism evidence="3 4">
    <name type="scientific">Mongoliibacter ruber</name>
    <dbReference type="NCBI Taxonomy" id="1750599"/>
    <lineage>
        <taxon>Bacteria</taxon>
        <taxon>Pseudomonadati</taxon>
        <taxon>Bacteroidota</taxon>
        <taxon>Cytophagia</taxon>
        <taxon>Cytophagales</taxon>
        <taxon>Cyclobacteriaceae</taxon>
        <taxon>Mongoliibacter</taxon>
    </lineage>
</organism>
<dbReference type="OrthoDB" id="1119934at2"/>
<dbReference type="PANTHER" id="PTHR10900:SF77">
    <property type="entry name" value="FI19380P1"/>
    <property type="match status" value="1"/>
</dbReference>
<comment type="caution">
    <text evidence="3">The sequence shown here is derived from an EMBL/GenBank/DDBJ whole genome shotgun (WGS) entry which is preliminary data.</text>
</comment>